<keyword evidence="4 5" id="KW-0472">Membrane</keyword>
<evidence type="ECO:0000313" key="7">
    <source>
        <dbReference type="EMBL" id="VAV93904.1"/>
    </source>
</evidence>
<keyword evidence="3 5" id="KW-1133">Transmembrane helix</keyword>
<evidence type="ECO:0000256" key="1">
    <source>
        <dbReference type="ARBA" id="ARBA00004141"/>
    </source>
</evidence>
<reference evidence="7" key="1">
    <citation type="submission" date="2018-06" db="EMBL/GenBank/DDBJ databases">
        <authorList>
            <person name="Zhirakovskaya E."/>
        </authorList>
    </citation>
    <scope>NUCLEOTIDE SEQUENCE</scope>
</reference>
<feature type="transmembrane region" description="Helical" evidence="5">
    <location>
        <begin position="52"/>
        <end position="85"/>
    </location>
</feature>
<gene>
    <name evidence="7" type="ORF">MNBD_ACTINO02-2035</name>
</gene>
<name>A0A3B0RKA5_9ZZZZ</name>
<dbReference type="GO" id="GO:0030416">
    <property type="term" value="P:methylamine metabolic process"/>
    <property type="evidence" value="ECO:0007669"/>
    <property type="project" value="InterPro"/>
</dbReference>
<sequence>MVLAAVSASFGFVLFASGVVKLRTPDPTQVALAAFRMPSTRWAAQVLGGVEVLVGALVLFFGGVVQLAGGALYVGFTAAVAPIVLGRIDLASCGCFGDRSTKPGYIHLVVNGAGAVVFFWMYIGAFDPFVVAGRGSGTAAGLGWSLAVLLCALAIMIMLTRGAILERRTDSS</sequence>
<feature type="transmembrane region" description="Helical" evidence="5">
    <location>
        <begin position="143"/>
        <end position="164"/>
    </location>
</feature>
<feature type="transmembrane region" description="Helical" evidence="5">
    <location>
        <begin position="105"/>
        <end position="123"/>
    </location>
</feature>
<dbReference type="EMBL" id="UOEK01000052">
    <property type="protein sequence ID" value="VAV93904.1"/>
    <property type="molecule type" value="Genomic_DNA"/>
</dbReference>
<evidence type="ECO:0000259" key="6">
    <source>
        <dbReference type="Pfam" id="PF07291"/>
    </source>
</evidence>
<evidence type="ECO:0000256" key="5">
    <source>
        <dbReference type="SAM" id="Phobius"/>
    </source>
</evidence>
<evidence type="ECO:0000256" key="4">
    <source>
        <dbReference type="ARBA" id="ARBA00023136"/>
    </source>
</evidence>
<proteinExistence type="predicted"/>
<protein>
    <recommendedName>
        <fullName evidence="6">Methylamine utilisation protein MauE domain-containing protein</fullName>
    </recommendedName>
</protein>
<dbReference type="GO" id="GO:0016020">
    <property type="term" value="C:membrane"/>
    <property type="evidence" value="ECO:0007669"/>
    <property type="project" value="UniProtKB-SubCell"/>
</dbReference>
<accession>A0A3B0RKA5</accession>
<evidence type="ECO:0000256" key="3">
    <source>
        <dbReference type="ARBA" id="ARBA00022989"/>
    </source>
</evidence>
<comment type="subcellular location">
    <subcellularLocation>
        <location evidence="1">Membrane</location>
        <topology evidence="1">Multi-pass membrane protein</topology>
    </subcellularLocation>
</comment>
<organism evidence="7">
    <name type="scientific">hydrothermal vent metagenome</name>
    <dbReference type="NCBI Taxonomy" id="652676"/>
    <lineage>
        <taxon>unclassified sequences</taxon>
        <taxon>metagenomes</taxon>
        <taxon>ecological metagenomes</taxon>
    </lineage>
</organism>
<dbReference type="AlphaFoldDB" id="A0A3B0RKA5"/>
<dbReference type="Pfam" id="PF07291">
    <property type="entry name" value="MauE"/>
    <property type="match status" value="1"/>
</dbReference>
<keyword evidence="2 5" id="KW-0812">Transmembrane</keyword>
<feature type="domain" description="Methylamine utilisation protein MauE" evidence="6">
    <location>
        <begin position="2"/>
        <end position="122"/>
    </location>
</feature>
<dbReference type="InterPro" id="IPR009908">
    <property type="entry name" value="Methylamine_util_MauE"/>
</dbReference>
<evidence type="ECO:0000256" key="2">
    <source>
        <dbReference type="ARBA" id="ARBA00022692"/>
    </source>
</evidence>